<dbReference type="InterPro" id="IPR042094">
    <property type="entry name" value="T2SS_GspF_sf"/>
</dbReference>
<dbReference type="PANTHER" id="PTHR35007:SF1">
    <property type="entry name" value="PILUS ASSEMBLY PROTEIN"/>
    <property type="match status" value="1"/>
</dbReference>
<feature type="transmembrane region" description="Helical" evidence="6">
    <location>
        <begin position="117"/>
        <end position="136"/>
    </location>
</feature>
<gene>
    <name evidence="8" type="ORF">L2A60_02155</name>
</gene>
<keyword evidence="2" id="KW-1003">Cell membrane</keyword>
<accession>A0ABS9DS28</accession>
<dbReference type="Pfam" id="PF00482">
    <property type="entry name" value="T2SSF"/>
    <property type="match status" value="1"/>
</dbReference>
<feature type="transmembrane region" description="Helical" evidence="6">
    <location>
        <begin position="6"/>
        <end position="26"/>
    </location>
</feature>
<keyword evidence="4 6" id="KW-1133">Transmembrane helix</keyword>
<evidence type="ECO:0000256" key="6">
    <source>
        <dbReference type="SAM" id="Phobius"/>
    </source>
</evidence>
<proteinExistence type="predicted"/>
<evidence type="ECO:0000313" key="8">
    <source>
        <dbReference type="EMBL" id="MCF3945487.1"/>
    </source>
</evidence>
<keyword evidence="5 6" id="KW-0472">Membrane</keyword>
<protein>
    <submittedName>
        <fullName evidence="8">Type II secretion system F family protein</fullName>
    </submittedName>
</protein>
<keyword evidence="3 6" id="KW-0812">Transmembrane</keyword>
<sequence length="318" mass="34627">MTDLPVLLALSLIMTIGLVFLAVNVVHADRHERRMGLRLSRVTTGLIVQDTDRKPESAKILERFHRPFDLALSCIGIDRKRALDYPAPWWAILIGVGAAGRAVAFLASMMFGGIGTALWPLATIMIARFVFGSIHARRSSVLLNQFPDVLATIVRCVRVGIPVQEALRIIARDMPRPTAVEFAHIADQVSIGTPLDQALKELAGRSRLPEYGFFATALSLQARSGGGLAQTLETLAEVIRKRVAMKARGYALAAEARTSAMILGAIPIVAGLGIELLQPKYMAVLFISRKGRFIFGAAVGMLMMGTLTMRTIIRRSLS</sequence>
<dbReference type="PANTHER" id="PTHR35007">
    <property type="entry name" value="INTEGRAL MEMBRANE PROTEIN-RELATED"/>
    <property type="match status" value="1"/>
</dbReference>
<feature type="domain" description="Type II secretion system protein GspF" evidence="7">
    <location>
        <begin position="150"/>
        <end position="270"/>
    </location>
</feature>
<name>A0ABS9DS28_9PROT</name>
<keyword evidence="9" id="KW-1185">Reference proteome</keyword>
<comment type="subcellular location">
    <subcellularLocation>
        <location evidence="1">Cell membrane</location>
        <topology evidence="1">Multi-pass membrane protein</topology>
    </subcellularLocation>
</comment>
<evidence type="ECO:0000256" key="1">
    <source>
        <dbReference type="ARBA" id="ARBA00004651"/>
    </source>
</evidence>
<feature type="transmembrane region" description="Helical" evidence="6">
    <location>
        <begin position="89"/>
        <end position="111"/>
    </location>
</feature>
<dbReference type="EMBL" id="JAKGBZ010000002">
    <property type="protein sequence ID" value="MCF3945487.1"/>
    <property type="molecule type" value="Genomic_DNA"/>
</dbReference>
<reference evidence="8 9" key="1">
    <citation type="submission" date="2022-01" db="EMBL/GenBank/DDBJ databases">
        <authorList>
            <person name="Won M."/>
            <person name="Kim S.-J."/>
            <person name="Kwon S.-W."/>
        </authorList>
    </citation>
    <scope>NUCLEOTIDE SEQUENCE [LARGE SCALE GENOMIC DNA]</scope>
    <source>
        <strain evidence="8 9">KCTC 23505</strain>
    </source>
</reference>
<evidence type="ECO:0000313" key="9">
    <source>
        <dbReference type="Proteomes" id="UP001521209"/>
    </source>
</evidence>
<evidence type="ECO:0000256" key="5">
    <source>
        <dbReference type="ARBA" id="ARBA00023136"/>
    </source>
</evidence>
<feature type="transmembrane region" description="Helical" evidence="6">
    <location>
        <begin position="293"/>
        <end position="313"/>
    </location>
</feature>
<evidence type="ECO:0000256" key="3">
    <source>
        <dbReference type="ARBA" id="ARBA00022692"/>
    </source>
</evidence>
<dbReference type="Gene3D" id="1.20.81.30">
    <property type="entry name" value="Type II secretion system (T2SS), domain F"/>
    <property type="match status" value="1"/>
</dbReference>
<organism evidence="8 9">
    <name type="scientific">Acidiphilium iwatense</name>
    <dbReference type="NCBI Taxonomy" id="768198"/>
    <lineage>
        <taxon>Bacteria</taxon>
        <taxon>Pseudomonadati</taxon>
        <taxon>Pseudomonadota</taxon>
        <taxon>Alphaproteobacteria</taxon>
        <taxon>Acetobacterales</taxon>
        <taxon>Acidocellaceae</taxon>
        <taxon>Acidiphilium</taxon>
    </lineage>
</organism>
<evidence type="ECO:0000256" key="4">
    <source>
        <dbReference type="ARBA" id="ARBA00022989"/>
    </source>
</evidence>
<evidence type="ECO:0000256" key="2">
    <source>
        <dbReference type="ARBA" id="ARBA00022475"/>
    </source>
</evidence>
<dbReference type="Proteomes" id="UP001521209">
    <property type="component" value="Unassembled WGS sequence"/>
</dbReference>
<dbReference type="RefSeq" id="WP_235702723.1">
    <property type="nucleotide sequence ID" value="NZ_JAKGBZ010000002.1"/>
</dbReference>
<feature type="transmembrane region" description="Helical" evidence="6">
    <location>
        <begin position="250"/>
        <end position="273"/>
    </location>
</feature>
<comment type="caution">
    <text evidence="8">The sequence shown here is derived from an EMBL/GenBank/DDBJ whole genome shotgun (WGS) entry which is preliminary data.</text>
</comment>
<evidence type="ECO:0000259" key="7">
    <source>
        <dbReference type="Pfam" id="PF00482"/>
    </source>
</evidence>
<dbReference type="InterPro" id="IPR018076">
    <property type="entry name" value="T2SS_GspF_dom"/>
</dbReference>